<dbReference type="Ensembl" id="ENSOTST00005188442.1">
    <property type="protein sequence ID" value="ENSOTSP00005118219.1"/>
    <property type="gene ID" value="ENSOTSG00005010553.2"/>
</dbReference>
<dbReference type="AlphaFoldDB" id="A0AAZ3PQX9"/>
<evidence type="ECO:0000256" key="1">
    <source>
        <dbReference type="SAM" id="Phobius"/>
    </source>
</evidence>
<dbReference type="GeneTree" id="ENSGT00530000067979"/>
<gene>
    <name evidence="2" type="primary">LOC112246989</name>
</gene>
<keyword evidence="1" id="KW-1133">Transmembrane helix</keyword>
<dbReference type="PANTHER" id="PTHR36129">
    <property type="entry name" value="ORGANIC SOLUTE TRANSPORTER SUBUNIT BETA-RELATED"/>
    <property type="match status" value="1"/>
</dbReference>
<protein>
    <submittedName>
        <fullName evidence="2">Uncharacterized protein</fullName>
    </submittedName>
</protein>
<evidence type="ECO:0000313" key="3">
    <source>
        <dbReference type="Proteomes" id="UP000694402"/>
    </source>
</evidence>
<dbReference type="InterPro" id="IPR052678">
    <property type="entry name" value="OST-beta_subunit"/>
</dbReference>
<sequence>MDLGTEHSHLVESTMGPEGPSMTFFNAEYGFGWKVTMLVLSSLALVLGTVMLLLNIHDNRTMTQHTSRLCTGYLTKKESDGVLHQMAWPPQSPDLNPNEMVWVELDLRVKEKQPTSAQDSFKTVGK</sequence>
<reference evidence="2" key="2">
    <citation type="submission" date="2025-08" db="UniProtKB">
        <authorList>
            <consortium name="Ensembl"/>
        </authorList>
    </citation>
    <scope>IDENTIFICATION</scope>
</reference>
<keyword evidence="1" id="KW-0472">Membrane</keyword>
<proteinExistence type="predicted"/>
<dbReference type="PANTHER" id="PTHR36129:SF2">
    <property type="entry name" value="RICIN B LECTIN DOMAIN-CONTAINING PROTEIN"/>
    <property type="match status" value="1"/>
</dbReference>
<dbReference type="Proteomes" id="UP000694402">
    <property type="component" value="Unassembled WGS sequence"/>
</dbReference>
<reference evidence="3" key="1">
    <citation type="journal article" date="2018" name="PLoS ONE">
        <title>Chinook salmon (Oncorhynchus tshawytscha) genome and transcriptome.</title>
        <authorList>
            <person name="Christensen K.A."/>
            <person name="Leong J.S."/>
            <person name="Sakhrani D."/>
            <person name="Biagi C.A."/>
            <person name="Minkley D.R."/>
            <person name="Withler R.E."/>
            <person name="Rondeau E.B."/>
            <person name="Koop B.F."/>
            <person name="Devlin R.H."/>
        </authorList>
    </citation>
    <scope>NUCLEOTIDE SEQUENCE [LARGE SCALE GENOMIC DNA]</scope>
</reference>
<keyword evidence="3" id="KW-1185">Reference proteome</keyword>
<name>A0AAZ3PQX9_ONCTS</name>
<dbReference type="InterPro" id="IPR036397">
    <property type="entry name" value="RNaseH_sf"/>
</dbReference>
<organism evidence="2 3">
    <name type="scientific">Oncorhynchus tshawytscha</name>
    <name type="common">Chinook salmon</name>
    <name type="synonym">Salmo tshawytscha</name>
    <dbReference type="NCBI Taxonomy" id="74940"/>
    <lineage>
        <taxon>Eukaryota</taxon>
        <taxon>Metazoa</taxon>
        <taxon>Chordata</taxon>
        <taxon>Craniata</taxon>
        <taxon>Vertebrata</taxon>
        <taxon>Euteleostomi</taxon>
        <taxon>Actinopterygii</taxon>
        <taxon>Neopterygii</taxon>
        <taxon>Teleostei</taxon>
        <taxon>Protacanthopterygii</taxon>
        <taxon>Salmoniformes</taxon>
        <taxon>Salmonidae</taxon>
        <taxon>Salmoninae</taxon>
        <taxon>Oncorhynchus</taxon>
    </lineage>
</organism>
<dbReference type="GO" id="GO:0003676">
    <property type="term" value="F:nucleic acid binding"/>
    <property type="evidence" value="ECO:0007669"/>
    <property type="project" value="InterPro"/>
</dbReference>
<dbReference type="Gene3D" id="3.30.420.10">
    <property type="entry name" value="Ribonuclease H-like superfamily/Ribonuclease H"/>
    <property type="match status" value="1"/>
</dbReference>
<accession>A0AAZ3PQX9</accession>
<reference evidence="2" key="3">
    <citation type="submission" date="2025-09" db="UniProtKB">
        <authorList>
            <consortium name="Ensembl"/>
        </authorList>
    </citation>
    <scope>IDENTIFICATION</scope>
</reference>
<keyword evidence="1" id="KW-0812">Transmembrane</keyword>
<feature type="transmembrane region" description="Helical" evidence="1">
    <location>
        <begin position="31"/>
        <end position="54"/>
    </location>
</feature>
<evidence type="ECO:0000313" key="2">
    <source>
        <dbReference type="Ensembl" id="ENSOTSP00005118219.1"/>
    </source>
</evidence>